<protein>
    <submittedName>
        <fullName evidence="2">Uncharacterized protein</fullName>
    </submittedName>
</protein>
<accession>A0A4C1TU51</accession>
<evidence type="ECO:0000313" key="3">
    <source>
        <dbReference type="Proteomes" id="UP000299102"/>
    </source>
</evidence>
<dbReference type="EMBL" id="BGZK01006323">
    <property type="protein sequence ID" value="GBP17542.1"/>
    <property type="molecule type" value="Genomic_DNA"/>
</dbReference>
<organism evidence="2 3">
    <name type="scientific">Eumeta variegata</name>
    <name type="common">Bagworm moth</name>
    <name type="synonym">Eumeta japonica</name>
    <dbReference type="NCBI Taxonomy" id="151549"/>
    <lineage>
        <taxon>Eukaryota</taxon>
        <taxon>Metazoa</taxon>
        <taxon>Ecdysozoa</taxon>
        <taxon>Arthropoda</taxon>
        <taxon>Hexapoda</taxon>
        <taxon>Insecta</taxon>
        <taxon>Pterygota</taxon>
        <taxon>Neoptera</taxon>
        <taxon>Endopterygota</taxon>
        <taxon>Lepidoptera</taxon>
        <taxon>Glossata</taxon>
        <taxon>Ditrysia</taxon>
        <taxon>Tineoidea</taxon>
        <taxon>Psychidae</taxon>
        <taxon>Oiketicinae</taxon>
        <taxon>Eumeta</taxon>
    </lineage>
</organism>
<keyword evidence="3" id="KW-1185">Reference proteome</keyword>
<feature type="non-terminal residue" evidence="2">
    <location>
        <position position="124"/>
    </location>
</feature>
<evidence type="ECO:0000313" key="2">
    <source>
        <dbReference type="EMBL" id="GBP17542.1"/>
    </source>
</evidence>
<feature type="region of interest" description="Disordered" evidence="1">
    <location>
        <begin position="18"/>
        <end position="39"/>
    </location>
</feature>
<name>A0A4C1TU51_EUMVA</name>
<reference evidence="2 3" key="1">
    <citation type="journal article" date="2019" name="Commun. Biol.">
        <title>The bagworm genome reveals a unique fibroin gene that provides high tensile strength.</title>
        <authorList>
            <person name="Kono N."/>
            <person name="Nakamura H."/>
            <person name="Ohtoshi R."/>
            <person name="Tomita M."/>
            <person name="Numata K."/>
            <person name="Arakawa K."/>
        </authorList>
    </citation>
    <scope>NUCLEOTIDE SEQUENCE [LARGE SCALE GENOMIC DNA]</scope>
</reference>
<evidence type="ECO:0000256" key="1">
    <source>
        <dbReference type="SAM" id="MobiDB-lite"/>
    </source>
</evidence>
<feature type="compositionally biased region" description="Basic residues" evidence="1">
    <location>
        <begin position="18"/>
        <end position="31"/>
    </location>
</feature>
<proteinExistence type="predicted"/>
<sequence>MPLAGFFSISHLCRLAHKSRRAPRHPRRTSVGRHSPPRSAAVAARIGDLRVSRKERIFFDAALKSARTEVASPPPDVDLDAHTIKLEITELEHSPRSEDEIIDIPREKKIELPLHEIPDFVENH</sequence>
<gene>
    <name evidence="2" type="ORF">EVAR_71151_1</name>
</gene>
<dbReference type="Proteomes" id="UP000299102">
    <property type="component" value="Unassembled WGS sequence"/>
</dbReference>
<comment type="caution">
    <text evidence="2">The sequence shown here is derived from an EMBL/GenBank/DDBJ whole genome shotgun (WGS) entry which is preliminary data.</text>
</comment>
<dbReference type="AlphaFoldDB" id="A0A4C1TU51"/>